<feature type="compositionally biased region" description="Low complexity" evidence="5">
    <location>
        <begin position="403"/>
        <end position="419"/>
    </location>
</feature>
<dbReference type="InterPro" id="IPR037185">
    <property type="entry name" value="EmrE-like"/>
</dbReference>
<evidence type="ECO:0008006" key="9">
    <source>
        <dbReference type="Google" id="ProtNLM"/>
    </source>
</evidence>
<feature type="transmembrane region" description="Helical" evidence="6">
    <location>
        <begin position="204"/>
        <end position="226"/>
    </location>
</feature>
<keyword evidence="2 6" id="KW-0812">Transmembrane</keyword>
<feature type="transmembrane region" description="Helical" evidence="6">
    <location>
        <begin position="142"/>
        <end position="161"/>
    </location>
</feature>
<evidence type="ECO:0000256" key="1">
    <source>
        <dbReference type="ARBA" id="ARBA00004141"/>
    </source>
</evidence>
<evidence type="ECO:0000313" key="7">
    <source>
        <dbReference type="EMBL" id="EFI94006.1"/>
    </source>
</evidence>
<dbReference type="OMA" id="PMVYISI"/>
<dbReference type="SUPFAM" id="SSF103481">
    <property type="entry name" value="Multidrug resistance efflux transporter EmrE"/>
    <property type="match status" value="1"/>
</dbReference>
<feature type="transmembrane region" description="Helical" evidence="6">
    <location>
        <begin position="265"/>
        <end position="287"/>
    </location>
</feature>
<dbReference type="HOGENOM" id="CLU_012349_0_1_1"/>
<dbReference type="VEuPathDB" id="FungiDB:SCHCODRAFT_02513067"/>
<feature type="transmembrane region" description="Helical" evidence="6">
    <location>
        <begin position="238"/>
        <end position="259"/>
    </location>
</feature>
<keyword evidence="4 6" id="KW-0472">Membrane</keyword>
<dbReference type="eggNOG" id="KOG2922">
    <property type="taxonomic scope" value="Eukaryota"/>
</dbReference>
<dbReference type="InParanoid" id="D8QDL5"/>
<keyword evidence="3 6" id="KW-1133">Transmembrane helix</keyword>
<feature type="region of interest" description="Disordered" evidence="5">
    <location>
        <begin position="368"/>
        <end position="419"/>
    </location>
</feature>
<proteinExistence type="predicted"/>
<dbReference type="STRING" id="578458.D8QDL5"/>
<gene>
    <name evidence="7" type="ORF">SCHCODRAFT_59717</name>
</gene>
<reference evidence="7 8" key="1">
    <citation type="journal article" date="2010" name="Nat. Biotechnol.">
        <title>Genome sequence of the model mushroom Schizophyllum commune.</title>
        <authorList>
            <person name="Ohm R.A."/>
            <person name="de Jong J.F."/>
            <person name="Lugones L.G."/>
            <person name="Aerts A."/>
            <person name="Kothe E."/>
            <person name="Stajich J.E."/>
            <person name="de Vries R.P."/>
            <person name="Record E."/>
            <person name="Levasseur A."/>
            <person name="Baker S.E."/>
            <person name="Bartholomew K.A."/>
            <person name="Coutinho P.M."/>
            <person name="Erdmann S."/>
            <person name="Fowler T.J."/>
            <person name="Gathman A.C."/>
            <person name="Lombard V."/>
            <person name="Henrissat B."/>
            <person name="Knabe N."/>
            <person name="Kuees U."/>
            <person name="Lilly W.W."/>
            <person name="Lindquist E."/>
            <person name="Lucas S."/>
            <person name="Magnuson J.K."/>
            <person name="Piumi F."/>
            <person name="Raudaskoski M."/>
            <person name="Salamov A."/>
            <person name="Schmutz J."/>
            <person name="Schwarze F.W.M.R."/>
            <person name="vanKuyk P.A."/>
            <person name="Horton J.S."/>
            <person name="Grigoriev I.V."/>
            <person name="Woesten H.A.B."/>
        </authorList>
    </citation>
    <scope>NUCLEOTIDE SEQUENCE [LARGE SCALE GENOMIC DNA]</scope>
    <source>
        <strain evidence="8">H4-8 / FGSC 9210</strain>
    </source>
</reference>
<dbReference type="AlphaFoldDB" id="D8QDL5"/>
<feature type="transmembrane region" description="Helical" evidence="6">
    <location>
        <begin position="6"/>
        <end position="26"/>
    </location>
</feature>
<protein>
    <recommendedName>
        <fullName evidence="9">DUF803-domain-containing protein</fullName>
    </recommendedName>
</protein>
<name>D8QDL5_SCHCM</name>
<feature type="transmembrane region" description="Helical" evidence="6">
    <location>
        <begin position="102"/>
        <end position="122"/>
    </location>
</feature>
<feature type="transmembrane region" description="Helical" evidence="6">
    <location>
        <begin position="74"/>
        <end position="95"/>
    </location>
</feature>
<feature type="compositionally biased region" description="Acidic residues" evidence="5">
    <location>
        <begin position="376"/>
        <end position="385"/>
    </location>
</feature>
<dbReference type="PANTHER" id="PTHR12570:SF85">
    <property type="entry name" value="DUF803 DOMAIN MEMBRANE PROTEIN (AFU_ORTHOLOGUE AFUA_1G15880)"/>
    <property type="match status" value="1"/>
</dbReference>
<dbReference type="GO" id="GO:0015095">
    <property type="term" value="F:magnesium ion transmembrane transporter activity"/>
    <property type="evidence" value="ECO:0007669"/>
    <property type="project" value="InterPro"/>
</dbReference>
<dbReference type="Pfam" id="PF05653">
    <property type="entry name" value="Mg_trans_NIPA"/>
    <property type="match status" value="1"/>
</dbReference>
<organism evidence="8">
    <name type="scientific">Schizophyllum commune (strain H4-8 / FGSC 9210)</name>
    <name type="common">Split gill fungus</name>
    <dbReference type="NCBI Taxonomy" id="578458"/>
    <lineage>
        <taxon>Eukaryota</taxon>
        <taxon>Fungi</taxon>
        <taxon>Dikarya</taxon>
        <taxon>Basidiomycota</taxon>
        <taxon>Agaricomycotina</taxon>
        <taxon>Agaricomycetes</taxon>
        <taxon>Agaricomycetidae</taxon>
        <taxon>Agaricales</taxon>
        <taxon>Schizophyllaceae</taxon>
        <taxon>Schizophyllum</taxon>
    </lineage>
</organism>
<dbReference type="Proteomes" id="UP000007431">
    <property type="component" value="Unassembled WGS sequence"/>
</dbReference>
<dbReference type="GO" id="GO:0016020">
    <property type="term" value="C:membrane"/>
    <property type="evidence" value="ECO:0007669"/>
    <property type="project" value="UniProtKB-SubCell"/>
</dbReference>
<evidence type="ECO:0000256" key="4">
    <source>
        <dbReference type="ARBA" id="ARBA00023136"/>
    </source>
</evidence>
<evidence type="ECO:0000256" key="2">
    <source>
        <dbReference type="ARBA" id="ARBA00022692"/>
    </source>
</evidence>
<evidence type="ECO:0000256" key="6">
    <source>
        <dbReference type="SAM" id="Phobius"/>
    </source>
</evidence>
<feature type="region of interest" description="Disordered" evidence="5">
    <location>
        <begin position="326"/>
        <end position="354"/>
    </location>
</feature>
<dbReference type="EMBL" id="GL377310">
    <property type="protein sequence ID" value="EFI94006.1"/>
    <property type="molecule type" value="Genomic_DNA"/>
</dbReference>
<dbReference type="PANTHER" id="PTHR12570">
    <property type="match status" value="1"/>
</dbReference>
<evidence type="ECO:0000256" key="3">
    <source>
        <dbReference type="ARBA" id="ARBA00022989"/>
    </source>
</evidence>
<comment type="subcellular location">
    <subcellularLocation>
        <location evidence="1">Membrane</location>
        <topology evidence="1">Multi-pass membrane protein</topology>
    </subcellularLocation>
</comment>
<accession>D8QDL5</accession>
<keyword evidence="8" id="KW-1185">Reference proteome</keyword>
<evidence type="ECO:0000313" key="8">
    <source>
        <dbReference type="Proteomes" id="UP000007431"/>
    </source>
</evidence>
<feature type="transmembrane region" description="Helical" evidence="6">
    <location>
        <begin position="170"/>
        <end position="192"/>
    </location>
</feature>
<sequence>MVEDKYIGLALAVSGSIAIGTSFIITKKGLNDAGERNVHGSSASENLSYLRNVIWWAGMLTIANFAAYTFAPPIMVTPIGCLSVLIGAILASFLLNEKLGHLGRLACTLCLVGTLIIILNAPEETPVDSVEDILKYAVQPGFMLYCFTVTVWTLVMIYVVAPRHGRSNPLVYISICSLVGSVSIMAIKGFGIAVKLTFAGSNQFVYPSTYVFGAVVAGCIMVQMNYFNKALDTFNTNVVNPMYFVGFTTMTLVASLILFQGFNTASAGSTISLLCGFIITFLGVHLLNYSRDLPTEFPLDETPHAEGGVWAPRLSLQGRMSMDGWDLEAPPGSAGGMRRQRSGGHGRGGSFGRQTLFDAYDTRGARENVGLADLREESESEDENADEHTHLRSASDVGRRVASPRGSSHSHSPRISPSR</sequence>
<dbReference type="InterPro" id="IPR008521">
    <property type="entry name" value="Mg_trans_NIPA"/>
</dbReference>
<evidence type="ECO:0000256" key="5">
    <source>
        <dbReference type="SAM" id="MobiDB-lite"/>
    </source>
</evidence>